<feature type="transmembrane region" description="Helical" evidence="5">
    <location>
        <begin position="409"/>
        <end position="433"/>
    </location>
</feature>
<dbReference type="GO" id="GO:0005886">
    <property type="term" value="C:plasma membrane"/>
    <property type="evidence" value="ECO:0007669"/>
    <property type="project" value="UniProtKB-SubCell"/>
</dbReference>
<keyword evidence="4 5" id="KW-0472">Membrane</keyword>
<evidence type="ECO:0000313" key="8">
    <source>
        <dbReference type="Proteomes" id="UP000004508"/>
    </source>
</evidence>
<feature type="transmembrane region" description="Helical" evidence="5">
    <location>
        <begin position="69"/>
        <end position="87"/>
    </location>
</feature>
<dbReference type="RefSeq" id="WP_007913843.1">
    <property type="nucleotide sequence ID" value="NZ_ADVG01000003.1"/>
</dbReference>
<dbReference type="PANTHER" id="PTHR23508">
    <property type="entry name" value="CARBOXYLIC ACID TRANSPORTER PROTEIN HOMOLOG"/>
    <property type="match status" value="1"/>
</dbReference>
<evidence type="ECO:0000259" key="6">
    <source>
        <dbReference type="PROSITE" id="PS50850"/>
    </source>
</evidence>
<feature type="transmembrane region" description="Helical" evidence="5">
    <location>
        <begin position="27"/>
        <end position="49"/>
    </location>
</feature>
<accession>D6TYH9</accession>
<dbReference type="STRING" id="485913.Krac_4202"/>
<evidence type="ECO:0000256" key="4">
    <source>
        <dbReference type="ARBA" id="ARBA00023136"/>
    </source>
</evidence>
<evidence type="ECO:0000256" key="1">
    <source>
        <dbReference type="ARBA" id="ARBA00004651"/>
    </source>
</evidence>
<evidence type="ECO:0000256" key="3">
    <source>
        <dbReference type="ARBA" id="ARBA00022989"/>
    </source>
</evidence>
<dbReference type="Pfam" id="PF00083">
    <property type="entry name" value="Sugar_tr"/>
    <property type="match status" value="1"/>
</dbReference>
<feature type="transmembrane region" description="Helical" evidence="5">
    <location>
        <begin position="445"/>
        <end position="464"/>
    </location>
</feature>
<sequence length="493" mass="54057">METMQSKTKAVKTDVPARMDRLPWSRWHWLVVISLGITWILDGLEVTIVGSIASVLSKPQTLHLSTVEASSAGTVYLIGAVLGALVFGRMTDQMGRKKLFMITLLVYLGATIATAFSFNFYWFAACRFITGTGIGGEYAAINSAIDELIPARARGWTDLVINGTWWIGTAFGAAMTGVLLNPNLFPINVGWRLSFALGAVLGLAVLLVRRYVPESPRWLMMHGHFEEANKVVDEIEQEVRRERGGEPLPEPESAIYIRPRGAIGFGEIAKTMVRLYPKRTILGLSLMSAQAFFYNAIFFTYALVLTTFFHLPAESVPLYQIPFAIGNVIGPLTIGRLFDTIGRRKMISFTYIISGVLLAITSWLFAQGMLNVVTITICWSIIFFFASTGSSSAYLTVSEVFPLEMRAMVIALFYAIGTGVGGAFAPFIFGLLIQTNQPVILSYGYYAGALFMAAAGVVAIFFGVDAERKSLESIAKPFSQADDEEDPQTAQAI</sequence>
<feature type="transmembrane region" description="Helical" evidence="5">
    <location>
        <begin position="99"/>
        <end position="123"/>
    </location>
</feature>
<keyword evidence="8" id="KW-1185">Reference proteome</keyword>
<gene>
    <name evidence="7" type="ORF">Krac_4202</name>
</gene>
<evidence type="ECO:0000256" key="5">
    <source>
        <dbReference type="SAM" id="Phobius"/>
    </source>
</evidence>
<name>D6TYH9_KTERA</name>
<comment type="subcellular location">
    <subcellularLocation>
        <location evidence="1">Cell membrane</location>
        <topology evidence="1">Multi-pass membrane protein</topology>
    </subcellularLocation>
</comment>
<dbReference type="PANTHER" id="PTHR23508:SF10">
    <property type="entry name" value="CARBOXYLIC ACID TRANSPORTER PROTEIN HOMOLOG"/>
    <property type="match status" value="1"/>
</dbReference>
<evidence type="ECO:0000313" key="7">
    <source>
        <dbReference type="EMBL" id="EFH83259.1"/>
    </source>
</evidence>
<dbReference type="Gene3D" id="1.20.1250.20">
    <property type="entry name" value="MFS general substrate transporter like domains"/>
    <property type="match status" value="1"/>
</dbReference>
<reference evidence="7 8" key="1">
    <citation type="journal article" date="2011" name="Stand. Genomic Sci.">
        <title>Non-contiguous finished genome sequence and contextual data of the filamentous soil bacterium Ktedonobacter racemifer type strain (SOSP1-21).</title>
        <authorList>
            <person name="Chang Y.J."/>
            <person name="Land M."/>
            <person name="Hauser L."/>
            <person name="Chertkov O."/>
            <person name="Del Rio T.G."/>
            <person name="Nolan M."/>
            <person name="Copeland A."/>
            <person name="Tice H."/>
            <person name="Cheng J.F."/>
            <person name="Lucas S."/>
            <person name="Han C."/>
            <person name="Goodwin L."/>
            <person name="Pitluck S."/>
            <person name="Ivanova N."/>
            <person name="Ovchinikova G."/>
            <person name="Pati A."/>
            <person name="Chen A."/>
            <person name="Palaniappan K."/>
            <person name="Mavromatis K."/>
            <person name="Liolios K."/>
            <person name="Brettin T."/>
            <person name="Fiebig A."/>
            <person name="Rohde M."/>
            <person name="Abt B."/>
            <person name="Goker M."/>
            <person name="Detter J.C."/>
            <person name="Woyke T."/>
            <person name="Bristow J."/>
            <person name="Eisen J.A."/>
            <person name="Markowitz V."/>
            <person name="Hugenholtz P."/>
            <person name="Kyrpides N.C."/>
            <person name="Klenk H.P."/>
            <person name="Lapidus A."/>
        </authorList>
    </citation>
    <scope>NUCLEOTIDE SEQUENCE [LARGE SCALE GENOMIC DNA]</scope>
    <source>
        <strain evidence="8">DSM 44963</strain>
    </source>
</reference>
<proteinExistence type="predicted"/>
<evidence type="ECO:0000256" key="2">
    <source>
        <dbReference type="ARBA" id="ARBA00022692"/>
    </source>
</evidence>
<dbReference type="InterPro" id="IPR005828">
    <property type="entry name" value="MFS_sugar_transport-like"/>
</dbReference>
<keyword evidence="2 5" id="KW-0812">Transmembrane</keyword>
<dbReference type="GO" id="GO:0046943">
    <property type="term" value="F:carboxylic acid transmembrane transporter activity"/>
    <property type="evidence" value="ECO:0007669"/>
    <property type="project" value="TreeGrafter"/>
</dbReference>
<feature type="transmembrane region" description="Helical" evidence="5">
    <location>
        <begin position="346"/>
        <end position="366"/>
    </location>
</feature>
<dbReference type="CDD" id="cd17316">
    <property type="entry name" value="MFS_SV2_like"/>
    <property type="match status" value="1"/>
</dbReference>
<dbReference type="InParanoid" id="D6TYH9"/>
<dbReference type="Proteomes" id="UP000004508">
    <property type="component" value="Unassembled WGS sequence"/>
</dbReference>
<feature type="domain" description="Major facilitator superfamily (MFS) profile" evidence="6">
    <location>
        <begin position="31"/>
        <end position="471"/>
    </location>
</feature>
<comment type="caution">
    <text evidence="7">The sequence shown here is derived from an EMBL/GenBank/DDBJ whole genome shotgun (WGS) entry which is preliminary data.</text>
</comment>
<dbReference type="EMBL" id="ADVG01000003">
    <property type="protein sequence ID" value="EFH83259.1"/>
    <property type="molecule type" value="Genomic_DNA"/>
</dbReference>
<dbReference type="eggNOG" id="COG2814">
    <property type="taxonomic scope" value="Bacteria"/>
</dbReference>
<dbReference type="AlphaFoldDB" id="D6TYH9"/>
<feature type="transmembrane region" description="Helical" evidence="5">
    <location>
        <begin position="189"/>
        <end position="212"/>
    </location>
</feature>
<dbReference type="InterPro" id="IPR020846">
    <property type="entry name" value="MFS_dom"/>
</dbReference>
<feature type="transmembrane region" description="Helical" evidence="5">
    <location>
        <begin position="316"/>
        <end position="334"/>
    </location>
</feature>
<dbReference type="InterPro" id="IPR036259">
    <property type="entry name" value="MFS_trans_sf"/>
</dbReference>
<feature type="transmembrane region" description="Helical" evidence="5">
    <location>
        <begin position="372"/>
        <end position="397"/>
    </location>
</feature>
<feature type="transmembrane region" description="Helical" evidence="5">
    <location>
        <begin position="281"/>
        <end position="304"/>
    </location>
</feature>
<keyword evidence="3 5" id="KW-1133">Transmembrane helix</keyword>
<protein>
    <submittedName>
        <fullName evidence="7">Major facilitator superfamily MFS_1</fullName>
    </submittedName>
</protein>
<dbReference type="SUPFAM" id="SSF103473">
    <property type="entry name" value="MFS general substrate transporter"/>
    <property type="match status" value="1"/>
</dbReference>
<dbReference type="PROSITE" id="PS50850">
    <property type="entry name" value="MFS"/>
    <property type="match status" value="1"/>
</dbReference>
<organism evidence="7 8">
    <name type="scientific">Ktedonobacter racemifer DSM 44963</name>
    <dbReference type="NCBI Taxonomy" id="485913"/>
    <lineage>
        <taxon>Bacteria</taxon>
        <taxon>Bacillati</taxon>
        <taxon>Chloroflexota</taxon>
        <taxon>Ktedonobacteria</taxon>
        <taxon>Ktedonobacterales</taxon>
        <taxon>Ktedonobacteraceae</taxon>
        <taxon>Ktedonobacter</taxon>
    </lineage>
</organism>